<accession>A0A0K6FSM8</accession>
<organism evidence="2 3">
    <name type="scientific">Rhizoctonia solani</name>
    <dbReference type="NCBI Taxonomy" id="456999"/>
    <lineage>
        <taxon>Eukaryota</taxon>
        <taxon>Fungi</taxon>
        <taxon>Dikarya</taxon>
        <taxon>Basidiomycota</taxon>
        <taxon>Agaricomycotina</taxon>
        <taxon>Agaricomycetes</taxon>
        <taxon>Cantharellales</taxon>
        <taxon>Ceratobasidiaceae</taxon>
        <taxon>Rhizoctonia</taxon>
    </lineage>
</organism>
<dbReference type="Proteomes" id="UP000044841">
    <property type="component" value="Unassembled WGS sequence"/>
</dbReference>
<evidence type="ECO:0000259" key="1">
    <source>
        <dbReference type="Pfam" id="PF13391"/>
    </source>
</evidence>
<evidence type="ECO:0000313" key="3">
    <source>
        <dbReference type="Proteomes" id="UP000044841"/>
    </source>
</evidence>
<gene>
    <name evidence="2" type="ORF">RSOLAG22IIIB_08376</name>
</gene>
<name>A0A0K6FSM8_9AGAM</name>
<keyword evidence="3" id="KW-1185">Reference proteome</keyword>
<evidence type="ECO:0000313" key="2">
    <source>
        <dbReference type="EMBL" id="CUA69251.1"/>
    </source>
</evidence>
<proteinExistence type="predicted"/>
<sequence>MTRWTEAARGVLGDYILTKHDDNTVPFLEALIEHAPTDSGRRSICESILECVGKVDKDNSLSALLYQLREHYMTGIFYPIRAQGGKTPKVTEHPSRRDSMERETILNEAYLSAAKRDPKKLKNLALLRDSYQSVITGVVDRGTAKARGVPRDVEVAVTEAAHILPFSLATGLPERAHVCTVLSSFSGWDVATIIGGDEINRLGNVFTLTTHEHAHFGQLDWWLEKVQETNDTYVICSAWRVAGIPTGATIKFSDNGSGLELPDPRLIAIHAACAKVLDQSAMAEFVDNELRDMEETPVLAEDGSSKALMTALRCIAAS</sequence>
<protein>
    <recommendedName>
        <fullName evidence="1">HNH nuclease domain-containing protein</fullName>
    </recommendedName>
</protein>
<dbReference type="EMBL" id="CYGV01000713">
    <property type="protein sequence ID" value="CUA69251.1"/>
    <property type="molecule type" value="Genomic_DNA"/>
</dbReference>
<dbReference type="AlphaFoldDB" id="A0A0K6FSM8"/>
<dbReference type="InterPro" id="IPR003615">
    <property type="entry name" value="HNH_nuc"/>
</dbReference>
<reference evidence="2 3" key="1">
    <citation type="submission" date="2015-07" db="EMBL/GenBank/DDBJ databases">
        <authorList>
            <person name="Noorani M."/>
        </authorList>
    </citation>
    <scope>NUCLEOTIDE SEQUENCE [LARGE SCALE GENOMIC DNA]</scope>
    <source>
        <strain evidence="2">BBA 69670</strain>
    </source>
</reference>
<dbReference type="Pfam" id="PF13391">
    <property type="entry name" value="HNH_2"/>
    <property type="match status" value="1"/>
</dbReference>
<feature type="domain" description="HNH nuclease" evidence="1">
    <location>
        <begin position="145"/>
        <end position="221"/>
    </location>
</feature>